<proteinExistence type="predicted"/>
<dbReference type="Proteomes" id="UP000730482">
    <property type="component" value="Unassembled WGS sequence"/>
</dbReference>
<comment type="caution">
    <text evidence="1">The sequence shown here is derived from an EMBL/GenBank/DDBJ whole genome shotgun (WGS) entry which is preliminary data.</text>
</comment>
<reference evidence="1 2" key="1">
    <citation type="submission" date="2020-02" db="EMBL/GenBank/DDBJ databases">
        <title>Acidophilic actinobacteria isolated from forest soil.</title>
        <authorList>
            <person name="Golinska P."/>
        </authorList>
    </citation>
    <scope>NUCLEOTIDE SEQUENCE [LARGE SCALE GENOMIC DNA]</scope>
    <source>
        <strain evidence="1 2">NL8</strain>
    </source>
</reference>
<organism evidence="1 2">
    <name type="scientific">Catenulispora pinistramenti</name>
    <dbReference type="NCBI Taxonomy" id="2705254"/>
    <lineage>
        <taxon>Bacteria</taxon>
        <taxon>Bacillati</taxon>
        <taxon>Actinomycetota</taxon>
        <taxon>Actinomycetes</taxon>
        <taxon>Catenulisporales</taxon>
        <taxon>Catenulisporaceae</taxon>
        <taxon>Catenulispora</taxon>
    </lineage>
</organism>
<gene>
    <name evidence="1" type="ORF">KGQ19_05765</name>
</gene>
<evidence type="ECO:0000313" key="2">
    <source>
        <dbReference type="Proteomes" id="UP000730482"/>
    </source>
</evidence>
<evidence type="ECO:0000313" key="1">
    <source>
        <dbReference type="EMBL" id="MBS2546369.1"/>
    </source>
</evidence>
<keyword evidence="2" id="KW-1185">Reference proteome</keyword>
<name>A0ABS5KIY9_9ACTN</name>
<sequence>MTVFTVSFCGTACTRDEGEASRSDSDLRIYDPATGYIPVRVHKEISGDLHATGPSVTVRGVGQNDWSQPGNTSEPLMLSGPLKVPGDLLNEAQKYSGGDRRSTTSSLTGWEAAALALHGANLAAASGAQAYNFIGHSRGAVECVMAAWFLQAYGSPEVKNIPVRILAIDPVPGPGTWYGILTQLSPNVASYVGVTAWDHLDTGFNGVVPRPNARMAGSTQALTLGGDWMSLADNYQLTDPLAPPKSGAAQPTEYKLFACRGRHGTVAGNTTADGQYDPANLSPSVGRVGQLVYKLARAYLTEWGTAFAAKSAVEQPALQLRQEIHLDHAQLDAMAGGPLRDSVKPLRPYVRRVSSISGSIPWNTYYLEDVVGDPPYRQPYPVTAAAAKDGGWVRWTFL</sequence>
<accession>A0ABS5KIY9</accession>
<dbReference type="RefSeq" id="WP_212008018.1">
    <property type="nucleotide sequence ID" value="NZ_JAAFYZ010000012.1"/>
</dbReference>
<protein>
    <submittedName>
        <fullName evidence="1">Tat pathway signal protein</fullName>
    </submittedName>
</protein>
<dbReference type="EMBL" id="JAAFYZ010000012">
    <property type="protein sequence ID" value="MBS2546369.1"/>
    <property type="molecule type" value="Genomic_DNA"/>
</dbReference>